<feature type="non-terminal residue" evidence="2">
    <location>
        <position position="1"/>
    </location>
</feature>
<comment type="caution">
    <text evidence="2">The sequence shown here is derived from an EMBL/GenBank/DDBJ whole genome shotgun (WGS) entry which is preliminary data.</text>
</comment>
<reference evidence="2" key="1">
    <citation type="journal article" date="2023" name="G3 (Bethesda)">
        <title>Whole genome assembly and annotation of the endangered Caribbean coral Acropora cervicornis.</title>
        <authorList>
            <person name="Selwyn J.D."/>
            <person name="Vollmer S.V."/>
        </authorList>
    </citation>
    <scope>NUCLEOTIDE SEQUENCE</scope>
    <source>
        <strain evidence="2">K2</strain>
    </source>
</reference>
<evidence type="ECO:0000313" key="3">
    <source>
        <dbReference type="Proteomes" id="UP001249851"/>
    </source>
</evidence>
<accession>A0AAD9V7J7</accession>
<dbReference type="EMBL" id="JARQWQ010000024">
    <property type="protein sequence ID" value="KAK2563942.1"/>
    <property type="molecule type" value="Genomic_DNA"/>
</dbReference>
<proteinExistence type="predicted"/>
<gene>
    <name evidence="2" type="ORF">P5673_012958</name>
</gene>
<feature type="compositionally biased region" description="Basic and acidic residues" evidence="1">
    <location>
        <begin position="20"/>
        <end position="46"/>
    </location>
</feature>
<protein>
    <recommendedName>
        <fullName evidence="4">Small VCP/p97-interacting protein</fullName>
    </recommendedName>
</protein>
<evidence type="ECO:0000256" key="1">
    <source>
        <dbReference type="SAM" id="MobiDB-lite"/>
    </source>
</evidence>
<organism evidence="2 3">
    <name type="scientific">Acropora cervicornis</name>
    <name type="common">Staghorn coral</name>
    <dbReference type="NCBI Taxonomy" id="6130"/>
    <lineage>
        <taxon>Eukaryota</taxon>
        <taxon>Metazoa</taxon>
        <taxon>Cnidaria</taxon>
        <taxon>Anthozoa</taxon>
        <taxon>Hexacorallia</taxon>
        <taxon>Scleractinia</taxon>
        <taxon>Astrocoeniina</taxon>
        <taxon>Acroporidae</taxon>
        <taxon>Acropora</taxon>
    </lineage>
</organism>
<name>A0AAD9V7J7_ACRCE</name>
<dbReference type="AlphaFoldDB" id="A0AAD9V7J7"/>
<dbReference type="Proteomes" id="UP001249851">
    <property type="component" value="Unassembled WGS sequence"/>
</dbReference>
<sequence length="72" mass="8118">MGCCLDCLSPQPEVENPDPSEARGVRDPERLKRDQKRKENREKEALKQGPSDGGLKVTEKVPFRIKELSGLK</sequence>
<reference evidence="2" key="2">
    <citation type="journal article" date="2023" name="Science">
        <title>Genomic signatures of disease resistance in endangered staghorn corals.</title>
        <authorList>
            <person name="Vollmer S.V."/>
            <person name="Selwyn J.D."/>
            <person name="Despard B.A."/>
            <person name="Roesel C.L."/>
        </authorList>
    </citation>
    <scope>NUCLEOTIDE SEQUENCE</scope>
    <source>
        <strain evidence="2">K2</strain>
    </source>
</reference>
<evidence type="ECO:0008006" key="4">
    <source>
        <dbReference type="Google" id="ProtNLM"/>
    </source>
</evidence>
<feature type="region of interest" description="Disordered" evidence="1">
    <location>
        <begin position="1"/>
        <end position="61"/>
    </location>
</feature>
<evidence type="ECO:0000313" key="2">
    <source>
        <dbReference type="EMBL" id="KAK2563942.1"/>
    </source>
</evidence>
<keyword evidence="3" id="KW-1185">Reference proteome</keyword>